<dbReference type="NCBIfam" id="TIGR00384">
    <property type="entry name" value="dhsB"/>
    <property type="match status" value="1"/>
</dbReference>
<keyword evidence="9" id="KW-0411">Iron-sulfur</keyword>
<keyword evidence="8" id="KW-0408">Iron</keyword>
<gene>
    <name evidence="13" type="ORF">FJY86_01030</name>
</gene>
<dbReference type="GO" id="GO:0006099">
    <property type="term" value="P:tricarboxylic acid cycle"/>
    <property type="evidence" value="ECO:0007669"/>
    <property type="project" value="InterPro"/>
</dbReference>
<dbReference type="GO" id="GO:0051539">
    <property type="term" value="F:4 iron, 4 sulfur cluster binding"/>
    <property type="evidence" value="ECO:0007669"/>
    <property type="project" value="UniProtKB-KW"/>
</dbReference>
<evidence type="ECO:0000256" key="8">
    <source>
        <dbReference type="ARBA" id="ARBA00023004"/>
    </source>
</evidence>
<comment type="caution">
    <text evidence="13">The sequence shown here is derived from an EMBL/GenBank/DDBJ whole genome shotgun (WGS) entry which is preliminary data.</text>
</comment>
<feature type="region of interest" description="Disordered" evidence="11">
    <location>
        <begin position="1"/>
        <end position="41"/>
    </location>
</feature>
<dbReference type="PANTHER" id="PTHR11921:SF29">
    <property type="entry name" value="SUCCINATE DEHYDROGENASE [UBIQUINONE] IRON-SULFUR SUBUNIT, MITOCHONDRIAL"/>
    <property type="match status" value="1"/>
</dbReference>
<comment type="similarity">
    <text evidence="4">Belongs to the succinate dehydrogenase/fumarate reductase iron-sulfur protein family.</text>
</comment>
<dbReference type="AlphaFoldDB" id="A0A8T4C7J2"/>
<dbReference type="PROSITE" id="PS00197">
    <property type="entry name" value="2FE2S_FER_1"/>
    <property type="match status" value="1"/>
</dbReference>
<dbReference type="Proteomes" id="UP000774699">
    <property type="component" value="Unassembled WGS sequence"/>
</dbReference>
<dbReference type="InterPro" id="IPR012675">
    <property type="entry name" value="Beta-grasp_dom_sf"/>
</dbReference>
<comment type="cofactor">
    <cofactor evidence="1">
        <name>[3Fe-4S] cluster</name>
        <dbReference type="ChEBI" id="CHEBI:21137"/>
    </cofactor>
</comment>
<dbReference type="InterPro" id="IPR004489">
    <property type="entry name" value="Succ_DH/fum_Rdtase_Fe-S"/>
</dbReference>
<comment type="cofactor">
    <cofactor evidence="2">
        <name>[4Fe-4S] cluster</name>
        <dbReference type="ChEBI" id="CHEBI:49883"/>
    </cofactor>
</comment>
<evidence type="ECO:0000313" key="13">
    <source>
        <dbReference type="EMBL" id="MBM3281910.1"/>
    </source>
</evidence>
<dbReference type="Gene3D" id="3.10.20.30">
    <property type="match status" value="1"/>
</dbReference>
<evidence type="ECO:0000256" key="7">
    <source>
        <dbReference type="ARBA" id="ARBA00023002"/>
    </source>
</evidence>
<organism evidence="13 14">
    <name type="scientific">Candidatus Iainarchaeum sp</name>
    <dbReference type="NCBI Taxonomy" id="3101447"/>
    <lineage>
        <taxon>Archaea</taxon>
        <taxon>Candidatus Iainarchaeota</taxon>
        <taxon>Candidatus Iainarchaeia</taxon>
        <taxon>Candidatus Iainarchaeales</taxon>
        <taxon>Candidatus Iainarchaeaceae</taxon>
        <taxon>Candidatus Iainarchaeum</taxon>
    </lineage>
</organism>
<dbReference type="EMBL" id="VGJJ01000004">
    <property type="protein sequence ID" value="MBM3281910.1"/>
    <property type="molecule type" value="Genomic_DNA"/>
</dbReference>
<dbReference type="InterPro" id="IPR001041">
    <property type="entry name" value="2Fe-2S_ferredoxin-type"/>
</dbReference>
<dbReference type="PROSITE" id="PS51085">
    <property type="entry name" value="2FE2S_FER_2"/>
    <property type="match status" value="1"/>
</dbReference>
<protein>
    <submittedName>
        <fullName evidence="13">2Fe-2S iron-sulfur cluster binding domain-containing protein</fullName>
    </submittedName>
</protein>
<evidence type="ECO:0000256" key="2">
    <source>
        <dbReference type="ARBA" id="ARBA00001966"/>
    </source>
</evidence>
<keyword evidence="5" id="KW-0004">4Fe-4S</keyword>
<reference evidence="13" key="1">
    <citation type="submission" date="2019-03" db="EMBL/GenBank/DDBJ databases">
        <title>Lake Tanganyika Metagenome-Assembled Genomes (MAGs).</title>
        <authorList>
            <person name="Tran P."/>
        </authorList>
    </citation>
    <scope>NUCLEOTIDE SEQUENCE</scope>
    <source>
        <strain evidence="13">M_DeepCast_50m_m2_156</strain>
    </source>
</reference>
<evidence type="ECO:0000256" key="4">
    <source>
        <dbReference type="ARBA" id="ARBA00009433"/>
    </source>
</evidence>
<evidence type="ECO:0000313" key="14">
    <source>
        <dbReference type="Proteomes" id="UP000774699"/>
    </source>
</evidence>
<dbReference type="SUPFAM" id="SSF54292">
    <property type="entry name" value="2Fe-2S ferredoxin-like"/>
    <property type="match status" value="1"/>
</dbReference>
<dbReference type="Gene3D" id="1.10.1060.10">
    <property type="entry name" value="Alpha-helical ferredoxin"/>
    <property type="match status" value="1"/>
</dbReference>
<comment type="cofactor">
    <cofactor evidence="10">
        <name>[2Fe-2S] cluster</name>
        <dbReference type="ChEBI" id="CHEBI:190135"/>
    </cofactor>
</comment>
<evidence type="ECO:0000256" key="1">
    <source>
        <dbReference type="ARBA" id="ARBA00001927"/>
    </source>
</evidence>
<name>A0A8T4C7J2_9ARCH</name>
<evidence type="ECO:0000256" key="6">
    <source>
        <dbReference type="ARBA" id="ARBA00022723"/>
    </source>
</evidence>
<keyword evidence="6" id="KW-0479">Metal-binding</keyword>
<evidence type="ECO:0000256" key="11">
    <source>
        <dbReference type="SAM" id="MobiDB-lite"/>
    </source>
</evidence>
<proteinExistence type="inferred from homology"/>
<dbReference type="InterPro" id="IPR009051">
    <property type="entry name" value="Helical_ferredxn"/>
</dbReference>
<comment type="pathway">
    <text evidence="3">Carbohydrate metabolism; tricarboxylic acid cycle.</text>
</comment>
<dbReference type="InterPro" id="IPR036010">
    <property type="entry name" value="2Fe-2S_ferredoxin-like_sf"/>
</dbReference>
<sequence length="285" mass="32497">MLRKRGTTSMAARQKKRKQTRKNTRPRSRETKKRQRAPVKKTRATLNIEKSILHVRVARYNPQMDFHARTHEYHVTLNKGESVLDLLTRIHETQDGSLTFRASCGYGGCGACGVKVNGKTVLGCVTQVSDLMTENQTIHIEPLHENVIKDLVVDEKPFFDELEKISPWITPRINDVKRNHKMGINDVQKLGNAHQCILCGICNAHAESQKTGELGPAAMVKAYRYRMDVRDANTQRDAVISKQFPVHYSLEKANACPRSIFPGDKIKEMRELSHKQKQTFRGVKK</sequence>
<dbReference type="InterPro" id="IPR025192">
    <property type="entry name" value="Succ_DH/fum_Rdtase_N"/>
</dbReference>
<dbReference type="GO" id="GO:0009055">
    <property type="term" value="F:electron transfer activity"/>
    <property type="evidence" value="ECO:0007669"/>
    <property type="project" value="InterPro"/>
</dbReference>
<evidence type="ECO:0000256" key="5">
    <source>
        <dbReference type="ARBA" id="ARBA00022485"/>
    </source>
</evidence>
<dbReference type="GO" id="GO:0016491">
    <property type="term" value="F:oxidoreductase activity"/>
    <property type="evidence" value="ECO:0007669"/>
    <property type="project" value="UniProtKB-KW"/>
</dbReference>
<dbReference type="GO" id="GO:0046872">
    <property type="term" value="F:metal ion binding"/>
    <property type="evidence" value="ECO:0007669"/>
    <property type="project" value="UniProtKB-KW"/>
</dbReference>
<dbReference type="InterPro" id="IPR050573">
    <property type="entry name" value="SDH/FRD_Iron-Sulfur"/>
</dbReference>
<dbReference type="GO" id="GO:0022904">
    <property type="term" value="P:respiratory electron transport chain"/>
    <property type="evidence" value="ECO:0007669"/>
    <property type="project" value="TreeGrafter"/>
</dbReference>
<dbReference type="Pfam" id="PF13085">
    <property type="entry name" value="Fer2_3"/>
    <property type="match status" value="1"/>
</dbReference>
<evidence type="ECO:0000256" key="10">
    <source>
        <dbReference type="ARBA" id="ARBA00034078"/>
    </source>
</evidence>
<dbReference type="SUPFAM" id="SSF46548">
    <property type="entry name" value="alpha-helical ferredoxin"/>
    <property type="match status" value="1"/>
</dbReference>
<evidence type="ECO:0000256" key="9">
    <source>
        <dbReference type="ARBA" id="ARBA00023014"/>
    </source>
</evidence>
<evidence type="ECO:0000256" key="3">
    <source>
        <dbReference type="ARBA" id="ARBA00005163"/>
    </source>
</evidence>
<feature type="compositionally biased region" description="Basic residues" evidence="11">
    <location>
        <begin position="13"/>
        <end position="41"/>
    </location>
</feature>
<keyword evidence="7" id="KW-0560">Oxidoreductase</keyword>
<accession>A0A8T4C7J2</accession>
<dbReference type="InterPro" id="IPR006058">
    <property type="entry name" value="2Fe2S_fd_BS"/>
</dbReference>
<feature type="domain" description="2Fe-2S ferredoxin-type" evidence="12">
    <location>
        <begin position="62"/>
        <end position="144"/>
    </location>
</feature>
<dbReference type="PANTHER" id="PTHR11921">
    <property type="entry name" value="SUCCINATE DEHYDROGENASE IRON-SULFUR PROTEIN"/>
    <property type="match status" value="1"/>
</dbReference>
<dbReference type="GO" id="GO:0051537">
    <property type="term" value="F:2 iron, 2 sulfur cluster binding"/>
    <property type="evidence" value="ECO:0007669"/>
    <property type="project" value="InterPro"/>
</dbReference>
<evidence type="ECO:0000259" key="12">
    <source>
        <dbReference type="PROSITE" id="PS51085"/>
    </source>
</evidence>